<proteinExistence type="predicted"/>
<dbReference type="OrthoDB" id="128240at2759"/>
<feature type="compositionally biased region" description="Acidic residues" evidence="1">
    <location>
        <begin position="54"/>
        <end position="63"/>
    </location>
</feature>
<dbReference type="Proteomes" id="UP001165083">
    <property type="component" value="Unassembled WGS sequence"/>
</dbReference>
<reference evidence="2" key="1">
    <citation type="submission" date="2023-04" db="EMBL/GenBank/DDBJ databases">
        <title>Phytophthora lilii NBRC 32176.</title>
        <authorList>
            <person name="Ichikawa N."/>
            <person name="Sato H."/>
            <person name="Tonouchi N."/>
        </authorList>
    </citation>
    <scope>NUCLEOTIDE SEQUENCE</scope>
    <source>
        <strain evidence="2">NBRC 32176</strain>
    </source>
</reference>
<accession>A0A9W6YLT1</accession>
<evidence type="ECO:0000256" key="1">
    <source>
        <dbReference type="SAM" id="MobiDB-lite"/>
    </source>
</evidence>
<sequence length="234" mass="25199">MAKGSRSAVPATPMKSGETRGDDPNAALITPHLAPITERSVSFEDSADGSDAKDEMEDYEDLEEKAPALAVVTPDTPEDAILSAGRSGGSRSLFRNLADELEEVAGPEPAYDDYDSDAEDSKYPVTMAQPTEQASGYRPPLNGDTPAANKVLGRCYEEMKTSEWIQLFEPTPIRQAVWADDLSHELAWPVTSTSLDQAVKETMTFLKAMGLQATSRPSSSTLESWAPAEAGVEI</sequence>
<keyword evidence="3" id="KW-1185">Reference proteome</keyword>
<dbReference type="AlphaFoldDB" id="A0A9W6YLT1"/>
<evidence type="ECO:0000313" key="2">
    <source>
        <dbReference type="EMBL" id="GMF66296.1"/>
    </source>
</evidence>
<name>A0A9W6YLT1_9STRA</name>
<feature type="region of interest" description="Disordered" evidence="1">
    <location>
        <begin position="1"/>
        <end position="68"/>
    </location>
</feature>
<protein>
    <submittedName>
        <fullName evidence="2">Unnamed protein product</fullName>
    </submittedName>
</protein>
<organism evidence="2 3">
    <name type="scientific">Phytophthora lilii</name>
    <dbReference type="NCBI Taxonomy" id="2077276"/>
    <lineage>
        <taxon>Eukaryota</taxon>
        <taxon>Sar</taxon>
        <taxon>Stramenopiles</taxon>
        <taxon>Oomycota</taxon>
        <taxon>Peronosporomycetes</taxon>
        <taxon>Peronosporales</taxon>
        <taxon>Peronosporaceae</taxon>
        <taxon>Phytophthora</taxon>
    </lineage>
</organism>
<gene>
    <name evidence="2" type="ORF">Plil01_001877800</name>
</gene>
<comment type="caution">
    <text evidence="2">The sequence shown here is derived from an EMBL/GenBank/DDBJ whole genome shotgun (WGS) entry which is preliminary data.</text>
</comment>
<dbReference type="EMBL" id="BSXW01012592">
    <property type="protein sequence ID" value="GMF66296.1"/>
    <property type="molecule type" value="Genomic_DNA"/>
</dbReference>
<feature type="region of interest" description="Disordered" evidence="1">
    <location>
        <begin position="215"/>
        <end position="234"/>
    </location>
</feature>
<evidence type="ECO:0000313" key="3">
    <source>
        <dbReference type="Proteomes" id="UP001165083"/>
    </source>
</evidence>